<dbReference type="InterPro" id="IPR025485">
    <property type="entry name" value="DUF4377"/>
</dbReference>
<feature type="signal peptide" evidence="1">
    <location>
        <begin position="1"/>
        <end position="19"/>
    </location>
</feature>
<dbReference type="Proteomes" id="UP001164819">
    <property type="component" value="Chromosome"/>
</dbReference>
<proteinExistence type="predicted"/>
<feature type="chain" id="PRO_5044698155" evidence="1">
    <location>
        <begin position="20"/>
        <end position="253"/>
    </location>
</feature>
<accession>A0A9E9LAS8</accession>
<name>A0A9E9LAS8_9BURK</name>
<dbReference type="InterPro" id="IPR038670">
    <property type="entry name" value="HslJ-like_sf"/>
</dbReference>
<dbReference type="PROSITE" id="PS51257">
    <property type="entry name" value="PROKAR_LIPOPROTEIN"/>
    <property type="match status" value="1"/>
</dbReference>
<reference evidence="5" key="1">
    <citation type="journal article" date="2022" name="Front. Microbiol.">
        <title>New perspectives on an old grouping: The genomic and phenotypic variability of Oxalobacter formigenes and the implications for calcium oxalate stone prevention.</title>
        <authorList>
            <person name="Chmiel J.A."/>
            <person name="Carr C."/>
            <person name="Stuivenberg G.A."/>
            <person name="Venema R."/>
            <person name="Chanyi R.M."/>
            <person name="Al K.F."/>
            <person name="Giguere D."/>
            <person name="Say H."/>
            <person name="Akouris P.P."/>
            <person name="Dominguez Romero S.A."/>
            <person name="Kwong A."/>
            <person name="Tai V."/>
            <person name="Koval S.F."/>
            <person name="Razvi H."/>
            <person name="Bjazevic J."/>
            <person name="Burton J.P."/>
        </authorList>
    </citation>
    <scope>NUCLEOTIDE SEQUENCE</scope>
    <source>
        <strain evidence="5">HOxNP-1</strain>
    </source>
</reference>
<reference evidence="4" key="2">
    <citation type="journal article" date="2022" name="Front. Microbiol.">
        <title>New perspectives on an old grouping: The genomic and phenotypic variability of Oxalobacter formigenes and the implications for calcium oxalate stone prevention.</title>
        <authorList>
            <person name="Chmiel J.A."/>
            <person name="Carr C."/>
            <person name="Stuivenberg G.A."/>
            <person name="Venema R."/>
            <person name="Chanyi R.M."/>
            <person name="Al K.F."/>
            <person name="Giguere D."/>
            <person name="Say H."/>
            <person name="Akouris P.P."/>
            <person name="Dominguez Romero S.A."/>
            <person name="Kwong A."/>
            <person name="Tai V."/>
            <person name="Koval S.F."/>
            <person name="Razvi H."/>
            <person name="Bjazevic J."/>
            <person name="Burton J.P."/>
        </authorList>
    </citation>
    <scope>NUCLEOTIDE SEQUENCE</scope>
    <source>
        <strain evidence="4">OxK</strain>
    </source>
</reference>
<evidence type="ECO:0000259" key="3">
    <source>
        <dbReference type="Pfam" id="PF14302"/>
    </source>
</evidence>
<dbReference type="InterPro" id="IPR053147">
    <property type="entry name" value="Hsp_HslJ-like"/>
</dbReference>
<dbReference type="Proteomes" id="UP001164794">
    <property type="component" value="Chromosome"/>
</dbReference>
<sequence length="253" mass="28110">MKRYLLSLLAIPLVLAGCAQTPSSNPPASQAVDSLDAFHWQLTDATDRGGKRLDYLFVQPGTPVQMDFKTNRFSVSNTCNVINGTYLLTDNVITFSNMMSTRMLCANPQLNTLEQKVASQLQNRANIDLFLSATPVMKLRFYDGNTLTFTGRPTADVRYGGTGETVFMEIASNTVTCSSPTLPVKQCLQVRDVYYDNSGVITGTSTWRAFYPNIEGYQHQEGVGHILRLKRYNVPNAPANTQNQAYILDMIVQ</sequence>
<dbReference type="RefSeq" id="WP_269264163.1">
    <property type="nucleotide sequence ID" value="NZ_CP098248.1"/>
</dbReference>
<feature type="domain" description="DUF4377" evidence="3">
    <location>
        <begin position="169"/>
        <end position="252"/>
    </location>
</feature>
<evidence type="ECO:0000256" key="1">
    <source>
        <dbReference type="SAM" id="SignalP"/>
    </source>
</evidence>
<evidence type="ECO:0000313" key="4">
    <source>
        <dbReference type="EMBL" id="WAV90907.1"/>
    </source>
</evidence>
<gene>
    <name evidence="5" type="ORF">NB645_07615</name>
    <name evidence="4" type="ORF">NB646_08755</name>
</gene>
<dbReference type="EMBL" id="CP098251">
    <property type="protein sequence ID" value="WAV90907.1"/>
    <property type="molecule type" value="Genomic_DNA"/>
</dbReference>
<protein>
    <submittedName>
        <fullName evidence="4">META and DUF4377 domain-containing protein</fullName>
    </submittedName>
</protein>
<evidence type="ECO:0000313" key="6">
    <source>
        <dbReference type="Proteomes" id="UP001164794"/>
    </source>
</evidence>
<evidence type="ECO:0000313" key="5">
    <source>
        <dbReference type="EMBL" id="WAV96685.1"/>
    </source>
</evidence>
<dbReference type="Pfam" id="PF03724">
    <property type="entry name" value="META"/>
    <property type="match status" value="1"/>
</dbReference>
<dbReference type="EMBL" id="CP098248">
    <property type="protein sequence ID" value="WAV96685.1"/>
    <property type="molecule type" value="Genomic_DNA"/>
</dbReference>
<dbReference type="PANTHER" id="PTHR35535:SF1">
    <property type="entry name" value="HEAT SHOCK PROTEIN HSLJ"/>
    <property type="match status" value="1"/>
</dbReference>
<dbReference type="Gene3D" id="2.40.128.270">
    <property type="match status" value="1"/>
</dbReference>
<dbReference type="InterPro" id="IPR005184">
    <property type="entry name" value="DUF306_Meta_HslJ"/>
</dbReference>
<evidence type="ECO:0000259" key="2">
    <source>
        <dbReference type="Pfam" id="PF03724"/>
    </source>
</evidence>
<dbReference type="AlphaFoldDB" id="A0A9E9LAS8"/>
<keyword evidence="6" id="KW-1185">Reference proteome</keyword>
<feature type="domain" description="DUF306" evidence="2">
    <location>
        <begin position="61"/>
        <end position="144"/>
    </location>
</feature>
<dbReference type="Pfam" id="PF14302">
    <property type="entry name" value="DUF4377"/>
    <property type="match status" value="1"/>
</dbReference>
<keyword evidence="1" id="KW-0732">Signal</keyword>
<organism evidence="4">
    <name type="scientific">Oxalobacter aliiformigenes</name>
    <dbReference type="NCBI Taxonomy" id="2946593"/>
    <lineage>
        <taxon>Bacteria</taxon>
        <taxon>Pseudomonadati</taxon>
        <taxon>Pseudomonadota</taxon>
        <taxon>Betaproteobacteria</taxon>
        <taxon>Burkholderiales</taxon>
        <taxon>Oxalobacteraceae</taxon>
        <taxon>Oxalobacter</taxon>
    </lineage>
</organism>
<dbReference type="PANTHER" id="PTHR35535">
    <property type="entry name" value="HEAT SHOCK PROTEIN HSLJ"/>
    <property type="match status" value="1"/>
</dbReference>